<dbReference type="InterPro" id="IPR001585">
    <property type="entry name" value="TAL/FSA"/>
</dbReference>
<dbReference type="GO" id="GO:0005975">
    <property type="term" value="P:carbohydrate metabolic process"/>
    <property type="evidence" value="ECO:0007669"/>
    <property type="project" value="InterPro"/>
</dbReference>
<dbReference type="GO" id="GO:0006098">
    <property type="term" value="P:pentose-phosphate shunt"/>
    <property type="evidence" value="ECO:0007669"/>
    <property type="project" value="UniProtKB-UniPathway"/>
</dbReference>
<comment type="function">
    <text evidence="1">Transaldolase is important for the balance of metabolites in the pentose-phosphate pathway.</text>
</comment>
<dbReference type="PROSITE" id="PS00958">
    <property type="entry name" value="TRANSALDOLASE_2"/>
    <property type="match status" value="1"/>
</dbReference>
<dbReference type="PANTHER" id="PTHR10683:SF31">
    <property type="entry name" value="TRANSALDOLASE"/>
    <property type="match status" value="1"/>
</dbReference>
<keyword evidence="6 10" id="KW-0808">Transferase</keyword>
<evidence type="ECO:0000256" key="7">
    <source>
        <dbReference type="ARBA" id="ARBA00023126"/>
    </source>
</evidence>
<dbReference type="Pfam" id="PF00923">
    <property type="entry name" value="TAL_FSA"/>
    <property type="match status" value="1"/>
</dbReference>
<comment type="pathway">
    <text evidence="3">Carbohydrate degradation; pentose phosphate pathway.</text>
</comment>
<evidence type="ECO:0000256" key="6">
    <source>
        <dbReference type="ARBA" id="ARBA00022679"/>
    </source>
</evidence>
<dbReference type="PIRSF" id="PIRSF036915">
    <property type="entry name" value="Trnald_Bac_Plnt"/>
    <property type="match status" value="1"/>
</dbReference>
<evidence type="ECO:0000256" key="9">
    <source>
        <dbReference type="ARBA" id="ARBA00048810"/>
    </source>
</evidence>
<evidence type="ECO:0000256" key="1">
    <source>
        <dbReference type="ARBA" id="ARBA00003518"/>
    </source>
</evidence>
<dbReference type="EMBL" id="UOGI01000178">
    <property type="protein sequence ID" value="VAX33454.1"/>
    <property type="molecule type" value="Genomic_DNA"/>
</dbReference>
<dbReference type="NCBIfam" id="TIGR00876">
    <property type="entry name" value="tal_mycobact"/>
    <property type="match status" value="1"/>
</dbReference>
<dbReference type="EC" id="2.2.1.2" evidence="10"/>
<evidence type="ECO:0000256" key="5">
    <source>
        <dbReference type="ARBA" id="ARBA00022490"/>
    </source>
</evidence>
<dbReference type="UniPathway" id="UPA00115"/>
<organism evidence="10">
    <name type="scientific">hydrothermal vent metagenome</name>
    <dbReference type="NCBI Taxonomy" id="652676"/>
    <lineage>
        <taxon>unclassified sequences</taxon>
        <taxon>metagenomes</taxon>
        <taxon>ecological metagenomes</taxon>
    </lineage>
</organism>
<comment type="catalytic activity">
    <reaction evidence="9">
        <text>D-sedoheptulose 7-phosphate + D-glyceraldehyde 3-phosphate = D-erythrose 4-phosphate + beta-D-fructose 6-phosphate</text>
        <dbReference type="Rhea" id="RHEA:17053"/>
        <dbReference type="ChEBI" id="CHEBI:16897"/>
        <dbReference type="ChEBI" id="CHEBI:57483"/>
        <dbReference type="ChEBI" id="CHEBI:57634"/>
        <dbReference type="ChEBI" id="CHEBI:59776"/>
        <dbReference type="EC" id="2.2.1.2"/>
    </reaction>
</comment>
<evidence type="ECO:0000256" key="3">
    <source>
        <dbReference type="ARBA" id="ARBA00004959"/>
    </source>
</evidence>
<dbReference type="InterPro" id="IPR018225">
    <property type="entry name" value="Transaldolase_AS"/>
</dbReference>
<dbReference type="AlphaFoldDB" id="A0A3B1DBN9"/>
<dbReference type="Gene3D" id="3.20.20.70">
    <property type="entry name" value="Aldolase class I"/>
    <property type="match status" value="1"/>
</dbReference>
<dbReference type="InterPro" id="IPR013785">
    <property type="entry name" value="Aldolase_TIM"/>
</dbReference>
<keyword evidence="8" id="KW-0704">Schiff base</keyword>
<dbReference type="PANTHER" id="PTHR10683">
    <property type="entry name" value="TRANSALDOLASE"/>
    <property type="match status" value="1"/>
</dbReference>
<evidence type="ECO:0000313" key="10">
    <source>
        <dbReference type="EMBL" id="VAX33454.1"/>
    </source>
</evidence>
<evidence type="ECO:0000256" key="4">
    <source>
        <dbReference type="ARBA" id="ARBA00008426"/>
    </source>
</evidence>
<dbReference type="GO" id="GO:0005737">
    <property type="term" value="C:cytoplasm"/>
    <property type="evidence" value="ECO:0007669"/>
    <property type="project" value="UniProtKB-SubCell"/>
</dbReference>
<dbReference type="CDD" id="cd00955">
    <property type="entry name" value="Transaldolase_like"/>
    <property type="match status" value="1"/>
</dbReference>
<dbReference type="SUPFAM" id="SSF51569">
    <property type="entry name" value="Aldolase"/>
    <property type="match status" value="1"/>
</dbReference>
<name>A0A3B1DBN9_9ZZZZ</name>
<sequence length="377" mass="42421">MNGSPLLMLQKYGQSFWYDNISRGILKSGELKRMIEEEGLRGLTSNPTIFHKSIQSGNDYDEQLHQLLGKEASEKDIFYALAIRDIVEACELLMPVYEESNGLDGYVSMEVDPHLAYDTEGTVKEATELAERIGKPNLMVKVPATREGLPAVEELLYRGYNINVTLLFSTKRYEEVIDVYMKGLERRVSEGKTIDRIASVASFFVSRVDTLTDKLLEEKLNMARDDNEKEQIKSLMGRAAVANAKVAYQVFKDAFSSQRFFVLMEKGARIQRLLWGSTSTKNPVYRDVLYVEELIGPGTVNTMPDATWRAFKDHGKVGRTIDADIKAVIATLQSIDEQGISIARVTKELEDEGVRLFTESFDALLDLIAGKKRTGTC</sequence>
<dbReference type="NCBIfam" id="NF002881">
    <property type="entry name" value="PRK03343.1"/>
    <property type="match status" value="1"/>
</dbReference>
<protein>
    <submittedName>
        <fullName evidence="10">Transaldolase</fullName>
        <ecNumber evidence="10">2.2.1.2</ecNumber>
    </submittedName>
</protein>
<evidence type="ECO:0000256" key="8">
    <source>
        <dbReference type="ARBA" id="ARBA00023270"/>
    </source>
</evidence>
<keyword evidence="5" id="KW-0963">Cytoplasm</keyword>
<proteinExistence type="inferred from homology"/>
<comment type="subcellular location">
    <subcellularLocation>
        <location evidence="2">Cytoplasm</location>
    </subcellularLocation>
</comment>
<evidence type="ECO:0000256" key="2">
    <source>
        <dbReference type="ARBA" id="ARBA00004496"/>
    </source>
</evidence>
<reference evidence="10" key="1">
    <citation type="submission" date="2018-06" db="EMBL/GenBank/DDBJ databases">
        <authorList>
            <person name="Zhirakovskaya E."/>
        </authorList>
    </citation>
    <scope>NUCLEOTIDE SEQUENCE</scope>
</reference>
<accession>A0A3B1DBN9</accession>
<dbReference type="HAMAP" id="MF_00493">
    <property type="entry name" value="Transaldolase_2"/>
    <property type="match status" value="1"/>
</dbReference>
<keyword evidence="7" id="KW-0570">Pentose shunt</keyword>
<dbReference type="InterPro" id="IPR004732">
    <property type="entry name" value="Transaldolase_2"/>
</dbReference>
<gene>
    <name evidence="10" type="ORF">MNBD_NITROSPIRAE03-951</name>
</gene>
<comment type="similarity">
    <text evidence="4">Belongs to the transaldolase family. Type 2 subfamily.</text>
</comment>
<dbReference type="GO" id="GO:0004801">
    <property type="term" value="F:transaldolase activity"/>
    <property type="evidence" value="ECO:0007669"/>
    <property type="project" value="UniProtKB-EC"/>
</dbReference>